<organism evidence="2 3">
    <name type="scientific">Thioclava electrotropha</name>
    <dbReference type="NCBI Taxonomy" id="1549850"/>
    <lineage>
        <taxon>Bacteria</taxon>
        <taxon>Pseudomonadati</taxon>
        <taxon>Pseudomonadota</taxon>
        <taxon>Alphaproteobacteria</taxon>
        <taxon>Rhodobacterales</taxon>
        <taxon>Paracoccaceae</taxon>
        <taxon>Thioclava</taxon>
    </lineage>
</organism>
<evidence type="ECO:0000313" key="3">
    <source>
        <dbReference type="Proteomes" id="UP000192422"/>
    </source>
</evidence>
<proteinExistence type="predicted"/>
<name>A0ABX6YVJ4_9RHOB</name>
<keyword evidence="3" id="KW-1185">Reference proteome</keyword>
<accession>A0ABX6YVJ4</accession>
<dbReference type="RefSeq" id="WP_083079266.1">
    <property type="nucleotide sequence ID" value="NZ_CP053562.1"/>
</dbReference>
<feature type="region of interest" description="Disordered" evidence="1">
    <location>
        <begin position="92"/>
        <end position="112"/>
    </location>
</feature>
<gene>
    <name evidence="2" type="ORF">AKL02_010000</name>
</gene>
<protein>
    <submittedName>
        <fullName evidence="2">Uncharacterized protein</fullName>
    </submittedName>
</protein>
<evidence type="ECO:0000256" key="1">
    <source>
        <dbReference type="SAM" id="MobiDB-lite"/>
    </source>
</evidence>
<dbReference type="Proteomes" id="UP000192422">
    <property type="component" value="Chromosome"/>
</dbReference>
<dbReference type="EMBL" id="CP053562">
    <property type="protein sequence ID" value="QPZ91200.1"/>
    <property type="molecule type" value="Genomic_DNA"/>
</dbReference>
<evidence type="ECO:0000313" key="2">
    <source>
        <dbReference type="EMBL" id="QPZ91200.1"/>
    </source>
</evidence>
<reference evidence="2 3" key="1">
    <citation type="submission" date="2020-05" db="EMBL/GenBank/DDBJ databases">
        <title>Thioclava electrotropha strain Elox9 finished genome.</title>
        <authorList>
            <person name="Rowe A.R."/>
            <person name="Wilbanks E.G."/>
        </authorList>
    </citation>
    <scope>NUCLEOTIDE SEQUENCE [LARGE SCALE GENOMIC DNA]</scope>
    <source>
        <strain evidence="2 3">Elox9</strain>
    </source>
</reference>
<sequence>MQPTLTDIADIEDIMKLRFRPALRAGSAHLMTPAELDEAIDEARCRYEENPRGANRLESLDRFLAESERRQHETPSDRANRLRKRIAWEVAQDRREEKASNWWSSDDGPVRY</sequence>